<dbReference type="RefSeq" id="WP_094941708.1">
    <property type="nucleotide sequence ID" value="NZ_NOKQ01000134.1"/>
</dbReference>
<evidence type="ECO:0000256" key="12">
    <source>
        <dbReference type="RuleBase" id="RU003784"/>
    </source>
</evidence>
<dbReference type="GO" id="GO:0005524">
    <property type="term" value="F:ATP binding"/>
    <property type="evidence" value="ECO:0007669"/>
    <property type="project" value="UniProtKB-UniRule"/>
</dbReference>
<dbReference type="EMBL" id="NOKQ01000134">
    <property type="protein sequence ID" value="OZS79328.1"/>
    <property type="molecule type" value="Genomic_DNA"/>
</dbReference>
<keyword evidence="8 10" id="KW-0460">Magnesium</keyword>
<name>A0A264W6V4_9BACL</name>
<dbReference type="OrthoDB" id="9776390at2"/>
<evidence type="ECO:0000256" key="11">
    <source>
        <dbReference type="RuleBase" id="RU003783"/>
    </source>
</evidence>
<dbReference type="EC" id="2.5.1.75" evidence="10"/>
<feature type="site" description="Interaction with substrate tRNA" evidence="10">
    <location>
        <position position="102"/>
    </location>
</feature>
<evidence type="ECO:0000256" key="5">
    <source>
        <dbReference type="ARBA" id="ARBA00022694"/>
    </source>
</evidence>
<evidence type="ECO:0000256" key="1">
    <source>
        <dbReference type="ARBA" id="ARBA00001946"/>
    </source>
</evidence>
<dbReference type="InterPro" id="IPR027417">
    <property type="entry name" value="P-loop_NTPase"/>
</dbReference>
<dbReference type="HAMAP" id="MF_00185">
    <property type="entry name" value="IPP_trans"/>
    <property type="match status" value="1"/>
</dbReference>
<feature type="binding site" evidence="10">
    <location>
        <begin position="13"/>
        <end position="18"/>
    </location>
    <ligand>
        <name>substrate</name>
    </ligand>
</feature>
<feature type="site" description="Interaction with substrate tRNA" evidence="10">
    <location>
        <position position="125"/>
    </location>
</feature>
<dbReference type="AlphaFoldDB" id="A0A264W6V4"/>
<feature type="binding site" evidence="10">
    <location>
        <begin position="11"/>
        <end position="18"/>
    </location>
    <ligand>
        <name>ATP</name>
        <dbReference type="ChEBI" id="CHEBI:30616"/>
    </ligand>
</feature>
<accession>A0A264W6V4</accession>
<dbReference type="Gene3D" id="3.40.50.300">
    <property type="entry name" value="P-loop containing nucleotide triphosphate hydrolases"/>
    <property type="match status" value="1"/>
</dbReference>
<evidence type="ECO:0000256" key="2">
    <source>
        <dbReference type="ARBA" id="ARBA00003213"/>
    </source>
</evidence>
<dbReference type="InterPro" id="IPR039657">
    <property type="entry name" value="Dimethylallyltransferase"/>
</dbReference>
<feature type="region of interest" description="Interaction with substrate tRNA" evidence="10">
    <location>
        <begin position="157"/>
        <end position="161"/>
    </location>
</feature>
<dbReference type="Pfam" id="PF01715">
    <property type="entry name" value="IPPT"/>
    <property type="match status" value="1"/>
</dbReference>
<comment type="cofactor">
    <cofactor evidence="1 10">
        <name>Mg(2+)</name>
        <dbReference type="ChEBI" id="CHEBI:18420"/>
    </cofactor>
</comment>
<dbReference type="PANTHER" id="PTHR11088">
    <property type="entry name" value="TRNA DIMETHYLALLYLTRANSFERASE"/>
    <property type="match status" value="1"/>
</dbReference>
<organism evidence="14 15">
    <name type="scientific">Tetzosporium hominis</name>
    <dbReference type="NCBI Taxonomy" id="2020506"/>
    <lineage>
        <taxon>Bacteria</taxon>
        <taxon>Bacillati</taxon>
        <taxon>Bacillota</taxon>
        <taxon>Bacilli</taxon>
        <taxon>Bacillales</taxon>
        <taxon>Caryophanaceae</taxon>
        <taxon>Tetzosporium</taxon>
    </lineage>
</organism>
<reference evidence="14 15" key="1">
    <citation type="submission" date="2017-07" db="EMBL/GenBank/DDBJ databases">
        <title>Tetzosporium hominis gen.nov. sp.nov.</title>
        <authorList>
            <person name="Tetz G."/>
            <person name="Tetz V."/>
        </authorList>
    </citation>
    <scope>NUCLEOTIDE SEQUENCE [LARGE SCALE GENOMIC DNA]</scope>
    <source>
        <strain evidence="14 15">VT-49</strain>
    </source>
</reference>
<keyword evidence="15" id="KW-1185">Reference proteome</keyword>
<comment type="catalytic activity">
    <reaction evidence="9 10 11">
        <text>adenosine(37) in tRNA + dimethylallyl diphosphate = N(6)-dimethylallyladenosine(37) in tRNA + diphosphate</text>
        <dbReference type="Rhea" id="RHEA:26482"/>
        <dbReference type="Rhea" id="RHEA-COMP:10162"/>
        <dbReference type="Rhea" id="RHEA-COMP:10375"/>
        <dbReference type="ChEBI" id="CHEBI:33019"/>
        <dbReference type="ChEBI" id="CHEBI:57623"/>
        <dbReference type="ChEBI" id="CHEBI:74411"/>
        <dbReference type="ChEBI" id="CHEBI:74415"/>
        <dbReference type="EC" id="2.5.1.75"/>
    </reaction>
</comment>
<evidence type="ECO:0000256" key="3">
    <source>
        <dbReference type="ARBA" id="ARBA00005842"/>
    </source>
</evidence>
<dbReference type="GO" id="GO:0006400">
    <property type="term" value="P:tRNA modification"/>
    <property type="evidence" value="ECO:0007669"/>
    <property type="project" value="TreeGrafter"/>
</dbReference>
<sequence length="303" mass="34490">MNATKVLVLVGPTAVGKTATSIRLAKELNGEVINGDALQVYRELTIGTAKISDEEMEGVPHHLLSIKDPGESFSVAEYQQLVRSQIEDITARGKVPIVVGGTGLYIQAVLYDYRFEEAAPSDALRTQLEARKEGSLWEELKQLDPHAANAIHPNNKQRVIRALERVLQTGKKQQEIEQQAGRIAIYDFYLIGLNRDRAELYSRINERVGLMMRQGLVEEVKSILSHTSKEAQSLKAIGYKEVVESLEFGWPQQQLIETIQQNTRHYAKRQLTYFRNKLPVIWYHPEEDQHKILEDCRNFLKGN</sequence>
<evidence type="ECO:0000256" key="10">
    <source>
        <dbReference type="HAMAP-Rule" id="MF_00185"/>
    </source>
</evidence>
<evidence type="ECO:0000256" key="7">
    <source>
        <dbReference type="ARBA" id="ARBA00022840"/>
    </source>
</evidence>
<protein>
    <recommendedName>
        <fullName evidence="10">tRNA dimethylallyltransferase</fullName>
        <ecNumber evidence="10">2.5.1.75</ecNumber>
    </recommendedName>
    <alternativeName>
        <fullName evidence="10">Dimethylallyl diphosphate:tRNA dimethylallyltransferase</fullName>
        <shortName evidence="10">DMAPP:tRNA dimethylallyltransferase</shortName>
        <shortName evidence="10">DMATase</shortName>
    </alternativeName>
    <alternativeName>
        <fullName evidence="10">Isopentenyl-diphosphate:tRNA isopentenyltransferase</fullName>
        <shortName evidence="10">IPP transferase</shortName>
        <shortName evidence="10">IPPT</shortName>
        <shortName evidence="10">IPTase</shortName>
    </alternativeName>
</protein>
<comment type="caution">
    <text evidence="10">Lacks conserved residue(s) required for the propagation of feature annotation.</text>
</comment>
<keyword evidence="7 10" id="KW-0067">ATP-binding</keyword>
<dbReference type="SUPFAM" id="SSF52540">
    <property type="entry name" value="P-loop containing nucleoside triphosphate hydrolases"/>
    <property type="match status" value="2"/>
</dbReference>
<proteinExistence type="inferred from homology"/>
<evidence type="ECO:0000313" key="14">
    <source>
        <dbReference type="EMBL" id="OZS79328.1"/>
    </source>
</evidence>
<dbReference type="Proteomes" id="UP000217065">
    <property type="component" value="Unassembled WGS sequence"/>
</dbReference>
<comment type="subunit">
    <text evidence="10">Monomer.</text>
</comment>
<evidence type="ECO:0000256" key="4">
    <source>
        <dbReference type="ARBA" id="ARBA00022679"/>
    </source>
</evidence>
<comment type="similarity">
    <text evidence="3 10 13">Belongs to the IPP transferase family.</text>
</comment>
<dbReference type="InterPro" id="IPR018022">
    <property type="entry name" value="IPT"/>
</dbReference>
<evidence type="ECO:0000256" key="8">
    <source>
        <dbReference type="ARBA" id="ARBA00022842"/>
    </source>
</evidence>
<dbReference type="Gene3D" id="1.10.20.140">
    <property type="match status" value="1"/>
</dbReference>
<keyword evidence="6 10" id="KW-0547">Nucleotide-binding</keyword>
<comment type="function">
    <text evidence="2 10 12">Catalyzes the transfer of a dimethylallyl group onto the adenine at position 37 in tRNAs that read codons beginning with uridine, leading to the formation of N6-(dimethylallyl)adenosine (i(6)A).</text>
</comment>
<dbReference type="GO" id="GO:0052381">
    <property type="term" value="F:tRNA dimethylallyltransferase activity"/>
    <property type="evidence" value="ECO:0007669"/>
    <property type="project" value="UniProtKB-UniRule"/>
</dbReference>
<dbReference type="PANTHER" id="PTHR11088:SF60">
    <property type="entry name" value="TRNA DIMETHYLALLYLTRANSFERASE"/>
    <property type="match status" value="1"/>
</dbReference>
<keyword evidence="4 10" id="KW-0808">Transferase</keyword>
<gene>
    <name evidence="10" type="primary">miaA</name>
    <name evidence="14" type="ORF">CF394_02600</name>
</gene>
<keyword evidence="5 10" id="KW-0819">tRNA processing</keyword>
<evidence type="ECO:0000256" key="9">
    <source>
        <dbReference type="ARBA" id="ARBA00049563"/>
    </source>
</evidence>
<dbReference type="NCBIfam" id="TIGR00174">
    <property type="entry name" value="miaA"/>
    <property type="match status" value="1"/>
</dbReference>
<comment type="caution">
    <text evidence="14">The sequence shown here is derived from an EMBL/GenBank/DDBJ whole genome shotgun (WGS) entry which is preliminary data.</text>
</comment>
<evidence type="ECO:0000256" key="13">
    <source>
        <dbReference type="RuleBase" id="RU003785"/>
    </source>
</evidence>
<evidence type="ECO:0000256" key="6">
    <source>
        <dbReference type="ARBA" id="ARBA00022741"/>
    </source>
</evidence>
<evidence type="ECO:0000313" key="15">
    <source>
        <dbReference type="Proteomes" id="UP000217065"/>
    </source>
</evidence>